<sequence length="54" mass="6497">MFAPLRQSLPRSLVLHTHDWSRERHPLVRKIAANDQVPILRRLYPRPPWVHPLK</sequence>
<evidence type="ECO:0000313" key="2">
    <source>
        <dbReference type="Proteomes" id="UP000076962"/>
    </source>
</evidence>
<keyword evidence="2" id="KW-1185">Reference proteome</keyword>
<reference evidence="1 2" key="1">
    <citation type="submission" date="2016-05" db="EMBL/GenBank/DDBJ databases">
        <title>Single-cell genome of chain-forming Candidatus Thiomargarita nelsonii and comparison to other large sulfur-oxidizing bacteria.</title>
        <authorList>
            <person name="Winkel M."/>
            <person name="Salman V."/>
            <person name="Woyke T."/>
            <person name="Schulz-Vogt H."/>
            <person name="Richter M."/>
            <person name="Flood B."/>
            <person name="Bailey J."/>
            <person name="Amann R."/>
            <person name="Mussmann M."/>
        </authorList>
    </citation>
    <scope>NUCLEOTIDE SEQUENCE [LARGE SCALE GENOMIC DNA]</scope>
    <source>
        <strain evidence="1 2">THI036</strain>
    </source>
</reference>
<dbReference type="AlphaFoldDB" id="A0A176S7J4"/>
<dbReference type="EMBL" id="LUTY01000125">
    <property type="protein sequence ID" value="OAD23866.1"/>
    <property type="molecule type" value="Genomic_DNA"/>
</dbReference>
<name>A0A176S7J4_9GAMM</name>
<dbReference type="Proteomes" id="UP000076962">
    <property type="component" value="Unassembled WGS sequence"/>
</dbReference>
<protein>
    <submittedName>
        <fullName evidence="1">Uncharacterized protein</fullName>
    </submittedName>
</protein>
<gene>
    <name evidence="1" type="ORF">THIOM_000291</name>
</gene>
<accession>A0A176S7J4</accession>
<evidence type="ECO:0000313" key="1">
    <source>
        <dbReference type="EMBL" id="OAD23866.1"/>
    </source>
</evidence>
<organism evidence="1 2">
    <name type="scientific">Candidatus Thiomargarita nelsonii</name>
    <dbReference type="NCBI Taxonomy" id="1003181"/>
    <lineage>
        <taxon>Bacteria</taxon>
        <taxon>Pseudomonadati</taxon>
        <taxon>Pseudomonadota</taxon>
        <taxon>Gammaproteobacteria</taxon>
        <taxon>Thiotrichales</taxon>
        <taxon>Thiotrichaceae</taxon>
        <taxon>Thiomargarita</taxon>
    </lineage>
</organism>
<comment type="caution">
    <text evidence="1">The sequence shown here is derived from an EMBL/GenBank/DDBJ whole genome shotgun (WGS) entry which is preliminary data.</text>
</comment>
<proteinExistence type="predicted"/>